<feature type="region of interest" description="Disordered" evidence="3">
    <location>
        <begin position="153"/>
        <end position="172"/>
    </location>
</feature>
<evidence type="ECO:0000256" key="3">
    <source>
        <dbReference type="SAM" id="MobiDB-lite"/>
    </source>
</evidence>
<sequence>MDSPIQPEDHKMRFINKNSIEDSGWWDTIEGTAGADMIEIGFGNDTVYARGGDDAIWDKDGAYVEDVWLGSDDKIYAGGGNDLIFAGWGADTIDGGSGHDTLDYRYSRTGVIVDLRNGTGLGGNDSASKGDKITSIETVAGSHHNDILFSSASQNLDGGDGNDTLTGGTGSSELRGGAGDDYIIVKSFSNVVNGGDGFDTADYHGLGQGIALGSSASQAQANAIGARRATETQVEKVVGTAFADYIHLGAFSNDTKKINGMGGNDTLNGGGGNDVLNGGTGNDMIHGGNGKDVIHGDSGNDTLHGGYGDNQMFGDAGNDTLFDGANTDVMNGGTGNDRLVSSFGRDQLTGGTGADTFVFDNFAQYCANATITDFNRADDVIDLSGIDAVVEVTGNQSFVFDRTGSGDIGTVHSEIVGNKTIITTVVDISHGYVADMTITLEGRHVLNASDFIL</sequence>
<dbReference type="GO" id="GO:0005509">
    <property type="term" value="F:calcium ion binding"/>
    <property type="evidence" value="ECO:0007669"/>
    <property type="project" value="InterPro"/>
</dbReference>
<evidence type="ECO:0000256" key="2">
    <source>
        <dbReference type="ARBA" id="ARBA00022525"/>
    </source>
</evidence>
<dbReference type="PRINTS" id="PR00313">
    <property type="entry name" value="CABNDNGRPT"/>
</dbReference>
<evidence type="ECO:0000313" key="4">
    <source>
        <dbReference type="EMBL" id="OJG00915.1"/>
    </source>
</evidence>
<dbReference type="InterPro" id="IPR001343">
    <property type="entry name" value="Hemolysn_Ca-bd"/>
</dbReference>
<dbReference type="PANTHER" id="PTHR38340:SF1">
    <property type="entry name" value="S-LAYER PROTEIN"/>
    <property type="match status" value="1"/>
</dbReference>
<protein>
    <recommendedName>
        <fullName evidence="6">Calcium-binding protein</fullName>
    </recommendedName>
</protein>
<dbReference type="PANTHER" id="PTHR38340">
    <property type="entry name" value="S-LAYER PROTEIN"/>
    <property type="match status" value="1"/>
</dbReference>
<dbReference type="AlphaFoldDB" id="A0A657LZF6"/>
<dbReference type="EMBL" id="LSRP01000012">
    <property type="protein sequence ID" value="OJG00915.1"/>
    <property type="molecule type" value="Genomic_DNA"/>
</dbReference>
<evidence type="ECO:0008006" key="6">
    <source>
        <dbReference type="Google" id="ProtNLM"/>
    </source>
</evidence>
<dbReference type="InterPro" id="IPR050557">
    <property type="entry name" value="RTX_toxin/Mannuronan_C5-epim"/>
</dbReference>
<proteinExistence type="predicted"/>
<dbReference type="SUPFAM" id="SSF51120">
    <property type="entry name" value="beta-Roll"/>
    <property type="match status" value="2"/>
</dbReference>
<evidence type="ECO:0000256" key="1">
    <source>
        <dbReference type="ARBA" id="ARBA00004613"/>
    </source>
</evidence>
<evidence type="ECO:0000313" key="5">
    <source>
        <dbReference type="Proteomes" id="UP000182661"/>
    </source>
</evidence>
<keyword evidence="5" id="KW-1185">Reference proteome</keyword>
<dbReference type="GO" id="GO:0005576">
    <property type="term" value="C:extracellular region"/>
    <property type="evidence" value="ECO:0007669"/>
    <property type="project" value="UniProtKB-SubCell"/>
</dbReference>
<dbReference type="Gene3D" id="2.150.10.10">
    <property type="entry name" value="Serralysin-like metalloprotease, C-terminal"/>
    <property type="match status" value="4"/>
</dbReference>
<dbReference type="Proteomes" id="UP000182661">
    <property type="component" value="Unassembled WGS sequence"/>
</dbReference>
<dbReference type="PROSITE" id="PS00330">
    <property type="entry name" value="HEMOLYSIN_CALCIUM"/>
    <property type="match status" value="3"/>
</dbReference>
<reference evidence="4 5" key="1">
    <citation type="submission" date="2016-02" db="EMBL/GenBank/DDBJ databases">
        <title>Genome sequencing of a beta-galactosidase producing bacteria Rhizobium sp. 59.</title>
        <authorList>
            <person name="Wang D."/>
            <person name="Kot W."/>
            <person name="Qin Y."/>
            <person name="Hansen L."/>
            <person name="Naqvi K."/>
            <person name="Rensing C."/>
        </authorList>
    </citation>
    <scope>NUCLEOTIDE SEQUENCE [LARGE SCALE GENOMIC DNA]</scope>
    <source>
        <strain evidence="4 5">59</strain>
    </source>
</reference>
<dbReference type="InterPro" id="IPR011049">
    <property type="entry name" value="Serralysin-like_metalloprot_C"/>
</dbReference>
<comment type="caution">
    <text evidence="4">The sequence shown here is derived from an EMBL/GenBank/DDBJ whole genome shotgun (WGS) entry which is preliminary data.</text>
</comment>
<dbReference type="InterPro" id="IPR018511">
    <property type="entry name" value="Hemolysin-typ_Ca-bd_CS"/>
</dbReference>
<keyword evidence="2" id="KW-0964">Secreted</keyword>
<organism evidence="4 5">
    <name type="scientific">Pararhizobium antarcticum</name>
    <dbReference type="NCBI Taxonomy" id="1798805"/>
    <lineage>
        <taxon>Bacteria</taxon>
        <taxon>Pseudomonadati</taxon>
        <taxon>Pseudomonadota</taxon>
        <taxon>Alphaproteobacteria</taxon>
        <taxon>Hyphomicrobiales</taxon>
        <taxon>Rhizobiaceae</taxon>
        <taxon>Rhizobium/Agrobacterium group</taxon>
        <taxon>Pararhizobium</taxon>
    </lineage>
</organism>
<dbReference type="Pfam" id="PF00353">
    <property type="entry name" value="HemolysinCabind"/>
    <property type="match status" value="6"/>
</dbReference>
<name>A0A657LZF6_9HYPH</name>
<comment type="subcellular location">
    <subcellularLocation>
        <location evidence="1">Secreted</location>
    </subcellularLocation>
</comment>
<dbReference type="OrthoDB" id="8249199at2"/>
<accession>A0A657LZF6</accession>
<gene>
    <name evidence="4" type="ORF">AX760_25220</name>
</gene>